<accession>A0A1I8GHK4</accession>
<dbReference type="GO" id="GO:0042562">
    <property type="term" value="F:hormone binding"/>
    <property type="evidence" value="ECO:0007669"/>
    <property type="project" value="TreeGrafter"/>
</dbReference>
<evidence type="ECO:0000256" key="5">
    <source>
        <dbReference type="ARBA" id="ARBA00093190"/>
    </source>
</evidence>
<dbReference type="Gene3D" id="3.40.50.720">
    <property type="entry name" value="NAD(P)-binding Rossmann-like Domain"/>
    <property type="match status" value="1"/>
</dbReference>
<dbReference type="GO" id="GO:0047127">
    <property type="term" value="F:thiomorpholine-carboxylate dehydrogenase activity"/>
    <property type="evidence" value="ECO:0007669"/>
    <property type="project" value="UniProtKB-EC"/>
</dbReference>
<evidence type="ECO:0000256" key="10">
    <source>
        <dbReference type="ARBA" id="ARBA00093248"/>
    </source>
</evidence>
<sequence length="487" mass="53034">MSNPVFITGPEIKAFLTYEDLITVVERSLVTYSNWKSQFYQPLREKVFTSNNGILATMPCYNAPDAALACKLVTVFPGNHDLPSHQGIVTLFDPNNGSLQALMDAEEITCMRTAAASAVASRRLLCIKRSAFAKAAHQRVMSLPRRHIKGIEIQKKITVTMATTQQQHGTPPFISGQEIKGLLSYEDLIPTVERSLITYSTKKSEFCQPMRTKVDSGSTGLLLTMPCYSAPDSALACKLVTVFPGNTDLPSHQGIVTLFDPESGSLQALMDAEEITCMRTAAASAVASRHLAHPQSRTLALLGSGAQAFSHFEAIATLFAIECIRVHSRNPEKRAALVEKIMLSAKFKPDVMKVEDCESAKAAVDQADIVCTVTSSRDPVLRADWLPRLCHVNAVGACRPDQRELDESVTSAAFLVADSRESASSESGDVIVNKATVHAELGELIAHPERFREARASRGGLTVFKSLGLGIEDAATARLVWDLRMKE</sequence>
<comment type="catalytic activity">
    <reaction evidence="12">
        <text>(3R)-1,4-thiomorpholine-3-carboxylate + NADP(+) = 3,4-dehydrothiomorpholine-3-carboxylate + NADPH + 2 H(+)</text>
        <dbReference type="Rhea" id="RHEA:12500"/>
        <dbReference type="ChEBI" id="CHEBI:15378"/>
        <dbReference type="ChEBI" id="CHEBI:57783"/>
        <dbReference type="ChEBI" id="CHEBI:58349"/>
        <dbReference type="ChEBI" id="CHEBI:58517"/>
        <dbReference type="ChEBI" id="CHEBI:176873"/>
        <dbReference type="EC" id="1.5.1.25"/>
    </reaction>
    <physiologicalReaction direction="right-to-left" evidence="12">
        <dbReference type="Rhea" id="RHEA:12502"/>
    </physiologicalReaction>
</comment>
<dbReference type="Gene3D" id="3.30.1780.10">
    <property type="entry name" value="ornithine cyclodeaminase, domain 1"/>
    <property type="match status" value="2"/>
</dbReference>
<evidence type="ECO:0000256" key="8">
    <source>
        <dbReference type="ARBA" id="ARBA00093226"/>
    </source>
</evidence>
<dbReference type="AlphaFoldDB" id="A0A1I8GHK4"/>
<dbReference type="Proteomes" id="UP000095280">
    <property type="component" value="Unplaced"/>
</dbReference>
<dbReference type="InterPro" id="IPR003462">
    <property type="entry name" value="ODC_Mu_crystall"/>
</dbReference>
<evidence type="ECO:0000256" key="16">
    <source>
        <dbReference type="ARBA" id="ARBA00093598"/>
    </source>
</evidence>
<dbReference type="EC" id="1.5.1.1" evidence="16"/>
<evidence type="ECO:0000256" key="2">
    <source>
        <dbReference type="ARBA" id="ARBA00012883"/>
    </source>
</evidence>
<dbReference type="InterPro" id="IPR023401">
    <property type="entry name" value="ODC_N"/>
</dbReference>
<evidence type="ECO:0000256" key="13">
    <source>
        <dbReference type="ARBA" id="ARBA00093264"/>
    </source>
</evidence>
<evidence type="ECO:0000256" key="15">
    <source>
        <dbReference type="ARBA" id="ARBA00093567"/>
    </source>
</evidence>
<evidence type="ECO:0000256" key="12">
    <source>
        <dbReference type="ARBA" id="ARBA00093263"/>
    </source>
</evidence>
<evidence type="ECO:0000256" key="14">
    <source>
        <dbReference type="ARBA" id="ARBA00093273"/>
    </source>
</evidence>
<comment type="catalytic activity">
    <reaction evidence="14">
        <text>L-pipecolate + NADP(+) = Delta(1)-piperideine-2-carboxylate + NADPH + H(+)</text>
        <dbReference type="Rhea" id="RHEA:12524"/>
        <dbReference type="ChEBI" id="CHEBI:15378"/>
        <dbReference type="ChEBI" id="CHEBI:57783"/>
        <dbReference type="ChEBI" id="CHEBI:58349"/>
        <dbReference type="ChEBI" id="CHEBI:61185"/>
        <dbReference type="ChEBI" id="CHEBI:77631"/>
        <dbReference type="EC" id="1.5.1.1"/>
    </reaction>
    <physiologicalReaction direction="right-to-left" evidence="14">
        <dbReference type="Rhea" id="RHEA:12526"/>
    </physiologicalReaction>
</comment>
<proteinExistence type="inferred from homology"/>
<evidence type="ECO:0000256" key="1">
    <source>
        <dbReference type="ARBA" id="ARBA00008903"/>
    </source>
</evidence>
<dbReference type="PANTHER" id="PTHR13812:SF19">
    <property type="entry name" value="KETIMINE REDUCTASE MU-CRYSTALLIN"/>
    <property type="match status" value="1"/>
</dbReference>
<reference evidence="19" key="1">
    <citation type="submission" date="2016-11" db="UniProtKB">
        <authorList>
            <consortium name="WormBaseParasite"/>
        </authorList>
    </citation>
    <scope>IDENTIFICATION</scope>
</reference>
<dbReference type="InterPro" id="IPR036291">
    <property type="entry name" value="NAD(P)-bd_dom_sf"/>
</dbReference>
<dbReference type="Pfam" id="PF02423">
    <property type="entry name" value="OCD_Mu_crystall"/>
    <property type="match status" value="2"/>
</dbReference>
<comment type="catalytic activity">
    <reaction evidence="6">
        <text>Delta(2)-thiazoline-2-carboxylate + NADPH + 2 H(+) = L-thiazolidine-2-carboxylate + NADP(+)</text>
        <dbReference type="Rhea" id="RHEA:68072"/>
        <dbReference type="ChEBI" id="CHEBI:15378"/>
        <dbReference type="ChEBI" id="CHEBI:57783"/>
        <dbReference type="ChEBI" id="CHEBI:58349"/>
        <dbReference type="ChEBI" id="CHEBI:176895"/>
        <dbReference type="ChEBI" id="CHEBI:176896"/>
    </reaction>
    <physiologicalReaction direction="left-to-right" evidence="6">
        <dbReference type="Rhea" id="RHEA:68073"/>
    </physiologicalReaction>
</comment>
<organism evidence="18 19">
    <name type="scientific">Macrostomum lignano</name>
    <dbReference type="NCBI Taxonomy" id="282301"/>
    <lineage>
        <taxon>Eukaryota</taxon>
        <taxon>Metazoa</taxon>
        <taxon>Spiralia</taxon>
        <taxon>Lophotrochozoa</taxon>
        <taxon>Platyhelminthes</taxon>
        <taxon>Rhabditophora</taxon>
        <taxon>Macrostomorpha</taxon>
        <taxon>Macrostomida</taxon>
        <taxon>Macrostomidae</taxon>
        <taxon>Macrostomum</taxon>
    </lineage>
</organism>
<evidence type="ECO:0000256" key="4">
    <source>
        <dbReference type="ARBA" id="ARBA00033420"/>
    </source>
</evidence>
<comment type="catalytic activity">
    <reaction evidence="8">
        <text>(3R)-1,4-thiomorpholine-3-carboxylate + NAD(+) = 3,4-dehydrothiomorpholine-3-carboxylate + NADH + 2 H(+)</text>
        <dbReference type="Rhea" id="RHEA:12504"/>
        <dbReference type="ChEBI" id="CHEBI:15378"/>
        <dbReference type="ChEBI" id="CHEBI:57540"/>
        <dbReference type="ChEBI" id="CHEBI:57945"/>
        <dbReference type="ChEBI" id="CHEBI:58517"/>
        <dbReference type="ChEBI" id="CHEBI:176873"/>
        <dbReference type="EC" id="1.5.1.25"/>
    </reaction>
    <physiologicalReaction direction="right-to-left" evidence="8">
        <dbReference type="Rhea" id="RHEA:12506"/>
    </physiologicalReaction>
</comment>
<dbReference type="GO" id="GO:0005737">
    <property type="term" value="C:cytoplasm"/>
    <property type="evidence" value="ECO:0007669"/>
    <property type="project" value="TreeGrafter"/>
</dbReference>
<protein>
    <recommendedName>
        <fullName evidence="3">Ketimine reductase mu-crystallin</fullName>
        <ecNumber evidence="16">1.5.1.1</ecNumber>
        <ecNumber evidence="2">1.5.1.25</ecNumber>
    </recommendedName>
    <alternativeName>
        <fullName evidence="17">1-piperideine-2-carboxylate/1-pyrroline-2-carboxylate reductase</fullName>
    </alternativeName>
    <alternativeName>
        <fullName evidence="4">NADP-regulated thyroid-hormone-binding protein</fullName>
    </alternativeName>
</protein>
<evidence type="ECO:0000256" key="7">
    <source>
        <dbReference type="ARBA" id="ARBA00093203"/>
    </source>
</evidence>
<comment type="similarity">
    <text evidence="1">Belongs to the ornithine cyclodeaminase/mu-crystallin family.</text>
</comment>
<comment type="catalytic activity">
    <reaction evidence="5">
        <text>L-pipecolate + NAD(+) = Delta(1)-piperideine-2-carboxylate + NADH + H(+)</text>
        <dbReference type="Rhea" id="RHEA:30807"/>
        <dbReference type="ChEBI" id="CHEBI:15378"/>
        <dbReference type="ChEBI" id="CHEBI:57540"/>
        <dbReference type="ChEBI" id="CHEBI:57945"/>
        <dbReference type="ChEBI" id="CHEBI:61185"/>
        <dbReference type="ChEBI" id="CHEBI:77631"/>
        <dbReference type="EC" id="1.5.1.1"/>
    </reaction>
    <physiologicalReaction direction="right-to-left" evidence="5">
        <dbReference type="Rhea" id="RHEA:30809"/>
    </physiologicalReaction>
</comment>
<dbReference type="EC" id="1.5.1.25" evidence="2"/>
<dbReference type="PANTHER" id="PTHR13812">
    <property type="entry name" value="KETIMINE REDUCTASE MU-CRYSTALLIN"/>
    <property type="match status" value="1"/>
</dbReference>
<comment type="catalytic activity">
    <reaction evidence="10">
        <text>(R)-lanthionine ketimine + NADPH + 2 H(+) = (3R,5R)-1,4-thiomorpholine-3,5-dicarboxylate + NADP(+)</text>
        <dbReference type="Rhea" id="RHEA:68040"/>
        <dbReference type="ChEBI" id="CHEBI:15378"/>
        <dbReference type="ChEBI" id="CHEBI:57783"/>
        <dbReference type="ChEBI" id="CHEBI:58349"/>
        <dbReference type="ChEBI" id="CHEBI:176891"/>
        <dbReference type="ChEBI" id="CHEBI:176892"/>
    </reaction>
    <physiologicalReaction direction="left-to-right" evidence="10">
        <dbReference type="Rhea" id="RHEA:68041"/>
    </physiologicalReaction>
</comment>
<comment type="catalytic activity">
    <reaction evidence="7">
        <text>L-proline + NADP(+) = 1-pyrroline-2-carboxylate + NADPH + H(+)</text>
        <dbReference type="Rhea" id="RHEA:20317"/>
        <dbReference type="ChEBI" id="CHEBI:15378"/>
        <dbReference type="ChEBI" id="CHEBI:39785"/>
        <dbReference type="ChEBI" id="CHEBI:57783"/>
        <dbReference type="ChEBI" id="CHEBI:58349"/>
        <dbReference type="ChEBI" id="CHEBI:60039"/>
        <dbReference type="EC" id="1.5.1.1"/>
    </reaction>
    <physiologicalReaction direction="right-to-left" evidence="7">
        <dbReference type="Rhea" id="RHEA:20319"/>
    </physiologicalReaction>
</comment>
<dbReference type="WBParaSite" id="maker-uti_cns_0002040-snap-gene-0.6-mRNA-1">
    <property type="protein sequence ID" value="maker-uti_cns_0002040-snap-gene-0.6-mRNA-1"/>
    <property type="gene ID" value="maker-uti_cns_0002040-snap-gene-0.6"/>
</dbReference>
<evidence type="ECO:0000256" key="11">
    <source>
        <dbReference type="ARBA" id="ARBA00093250"/>
    </source>
</evidence>
<dbReference type="SUPFAM" id="SSF51735">
    <property type="entry name" value="NAD(P)-binding Rossmann-fold domains"/>
    <property type="match status" value="2"/>
</dbReference>
<evidence type="ECO:0000313" key="19">
    <source>
        <dbReference type="WBParaSite" id="maker-uti_cns_0002040-snap-gene-0.6-mRNA-1"/>
    </source>
</evidence>
<evidence type="ECO:0000256" key="9">
    <source>
        <dbReference type="ARBA" id="ARBA00093227"/>
    </source>
</evidence>
<evidence type="ECO:0000256" key="6">
    <source>
        <dbReference type="ARBA" id="ARBA00093197"/>
    </source>
</evidence>
<comment type="catalytic activity">
    <reaction evidence="11">
        <text>(S)-cystathionine ketimine + NADH + 2 H(+) = (3R,5S)-2,3,5,6,7-pentahydro-1,4-thiazepine-3,5-dicarboxylate + NAD(+)</text>
        <dbReference type="Rhea" id="RHEA:68032"/>
        <dbReference type="ChEBI" id="CHEBI:15378"/>
        <dbReference type="ChEBI" id="CHEBI:57540"/>
        <dbReference type="ChEBI" id="CHEBI:57945"/>
        <dbReference type="ChEBI" id="CHEBI:176808"/>
        <dbReference type="ChEBI" id="CHEBI:176810"/>
    </reaction>
    <physiologicalReaction direction="left-to-right" evidence="11">
        <dbReference type="Rhea" id="RHEA:68033"/>
    </physiologicalReaction>
</comment>
<comment type="catalytic activity">
    <reaction evidence="9">
        <text>(S)-cystathionine ketimine + NADPH + 2 H(+) = (3R,5S)-2,3,5,6,7-pentahydro-1,4-thiazepine-3,5-dicarboxylate + NADP(+)</text>
        <dbReference type="Rhea" id="RHEA:68036"/>
        <dbReference type="ChEBI" id="CHEBI:15378"/>
        <dbReference type="ChEBI" id="CHEBI:57783"/>
        <dbReference type="ChEBI" id="CHEBI:58349"/>
        <dbReference type="ChEBI" id="CHEBI:176808"/>
        <dbReference type="ChEBI" id="CHEBI:176810"/>
    </reaction>
    <physiologicalReaction direction="left-to-right" evidence="9">
        <dbReference type="Rhea" id="RHEA:68037"/>
    </physiologicalReaction>
</comment>
<evidence type="ECO:0000256" key="17">
    <source>
        <dbReference type="ARBA" id="ARBA00093650"/>
    </source>
</evidence>
<evidence type="ECO:0000256" key="3">
    <source>
        <dbReference type="ARBA" id="ARBA00015173"/>
    </source>
</evidence>
<dbReference type="GO" id="GO:0050241">
    <property type="term" value="F:pyrroline-2-carboxylate reductase activity"/>
    <property type="evidence" value="ECO:0007669"/>
    <property type="project" value="UniProtKB-EC"/>
</dbReference>
<keyword evidence="18" id="KW-1185">Reference proteome</keyword>
<comment type="subunit">
    <text evidence="15">Homodimer. Binds the thyroid hormone triiodothyronine (T3); T3 binding inhibits enzymatic activity.</text>
</comment>
<evidence type="ECO:0000313" key="18">
    <source>
        <dbReference type="Proteomes" id="UP000095280"/>
    </source>
</evidence>
<name>A0A1I8GHK4_9PLAT</name>
<comment type="catalytic activity">
    <reaction evidence="13">
        <text>L-proline + NAD(+) = 1-pyrroline-2-carboxylate + NADH + H(+)</text>
        <dbReference type="Rhea" id="RHEA:20321"/>
        <dbReference type="ChEBI" id="CHEBI:15378"/>
        <dbReference type="ChEBI" id="CHEBI:39785"/>
        <dbReference type="ChEBI" id="CHEBI:57540"/>
        <dbReference type="ChEBI" id="CHEBI:57945"/>
        <dbReference type="ChEBI" id="CHEBI:60039"/>
        <dbReference type="EC" id="1.5.1.1"/>
    </reaction>
    <physiologicalReaction direction="right-to-left" evidence="13">
        <dbReference type="Rhea" id="RHEA:20323"/>
    </physiologicalReaction>
</comment>